<feature type="signal peptide" evidence="1">
    <location>
        <begin position="1"/>
        <end position="30"/>
    </location>
</feature>
<evidence type="ECO:0000256" key="1">
    <source>
        <dbReference type="SAM" id="SignalP"/>
    </source>
</evidence>
<dbReference type="EMBL" id="CAXKWB010025291">
    <property type="protein sequence ID" value="CAL4127826.1"/>
    <property type="molecule type" value="Genomic_DNA"/>
</dbReference>
<gene>
    <name evidence="2" type="ORF">MNOR_LOCUS25926</name>
</gene>
<evidence type="ECO:0008006" key="4">
    <source>
        <dbReference type="Google" id="ProtNLM"/>
    </source>
</evidence>
<protein>
    <recommendedName>
        <fullName evidence="4">Secreted protein</fullName>
    </recommendedName>
</protein>
<evidence type="ECO:0000313" key="2">
    <source>
        <dbReference type="EMBL" id="CAL4127826.1"/>
    </source>
</evidence>
<comment type="caution">
    <text evidence="2">The sequence shown here is derived from an EMBL/GenBank/DDBJ whole genome shotgun (WGS) entry which is preliminary data.</text>
</comment>
<accession>A0AAV2RJ64</accession>
<feature type="non-terminal residue" evidence="2">
    <location>
        <position position="1"/>
    </location>
</feature>
<evidence type="ECO:0000313" key="3">
    <source>
        <dbReference type="Proteomes" id="UP001497623"/>
    </source>
</evidence>
<feature type="chain" id="PRO_5043965732" description="Secreted protein" evidence="1">
    <location>
        <begin position="31"/>
        <end position="105"/>
    </location>
</feature>
<keyword evidence="1" id="KW-0732">Signal</keyword>
<dbReference type="AlphaFoldDB" id="A0AAV2RJ64"/>
<dbReference type="Proteomes" id="UP001497623">
    <property type="component" value="Unassembled WGS sequence"/>
</dbReference>
<sequence>VLDPFCNNNTSSAIMKTLSVFVLLVGVACAAPSPQFWGGASPYRYLDSLEDFYGYGSREDFYGYGSREIVVPYSGFHPAVSPLAGGNAPYQVLYPQIGWGYGKKK</sequence>
<proteinExistence type="predicted"/>
<organism evidence="2 3">
    <name type="scientific">Meganyctiphanes norvegica</name>
    <name type="common">Northern krill</name>
    <name type="synonym">Thysanopoda norvegica</name>
    <dbReference type="NCBI Taxonomy" id="48144"/>
    <lineage>
        <taxon>Eukaryota</taxon>
        <taxon>Metazoa</taxon>
        <taxon>Ecdysozoa</taxon>
        <taxon>Arthropoda</taxon>
        <taxon>Crustacea</taxon>
        <taxon>Multicrustacea</taxon>
        <taxon>Malacostraca</taxon>
        <taxon>Eumalacostraca</taxon>
        <taxon>Eucarida</taxon>
        <taxon>Euphausiacea</taxon>
        <taxon>Euphausiidae</taxon>
        <taxon>Meganyctiphanes</taxon>
    </lineage>
</organism>
<name>A0AAV2RJ64_MEGNR</name>
<reference evidence="2 3" key="1">
    <citation type="submission" date="2024-05" db="EMBL/GenBank/DDBJ databases">
        <authorList>
            <person name="Wallberg A."/>
        </authorList>
    </citation>
    <scope>NUCLEOTIDE SEQUENCE [LARGE SCALE GENOMIC DNA]</scope>
</reference>
<keyword evidence="3" id="KW-1185">Reference proteome</keyword>